<evidence type="ECO:0000256" key="1">
    <source>
        <dbReference type="ARBA" id="ARBA00006464"/>
    </source>
</evidence>
<protein>
    <submittedName>
        <fullName evidence="4">Lipopolysaccharide/colanic/teichoic acid biosynthesis glycosyltransferase</fullName>
    </submittedName>
</protein>
<accession>A0A840ENM2</accession>
<dbReference type="PANTHER" id="PTHR30576">
    <property type="entry name" value="COLANIC BIOSYNTHESIS UDP-GLUCOSE LIPID CARRIER TRANSFERASE"/>
    <property type="match status" value="1"/>
</dbReference>
<dbReference type="InterPro" id="IPR003362">
    <property type="entry name" value="Bact_transf"/>
</dbReference>
<evidence type="ECO:0000259" key="3">
    <source>
        <dbReference type="Pfam" id="PF02397"/>
    </source>
</evidence>
<keyword evidence="2" id="KW-0472">Membrane</keyword>
<dbReference type="GO" id="GO:0016780">
    <property type="term" value="F:phosphotransferase activity, for other substituted phosphate groups"/>
    <property type="evidence" value="ECO:0007669"/>
    <property type="project" value="TreeGrafter"/>
</dbReference>
<dbReference type="RefSeq" id="WP_221403734.1">
    <property type="nucleotide sequence ID" value="NZ_JACIFO010000013.1"/>
</dbReference>
<keyword evidence="5" id="KW-1185">Reference proteome</keyword>
<evidence type="ECO:0000256" key="2">
    <source>
        <dbReference type="SAM" id="Phobius"/>
    </source>
</evidence>
<dbReference type="AlphaFoldDB" id="A0A840ENM2"/>
<dbReference type="Proteomes" id="UP000553034">
    <property type="component" value="Unassembled WGS sequence"/>
</dbReference>
<reference evidence="4 5" key="1">
    <citation type="submission" date="2020-08" db="EMBL/GenBank/DDBJ databases">
        <title>Genomic Encyclopedia of Type Strains, Phase IV (KMG-IV): sequencing the most valuable type-strain genomes for metagenomic binning, comparative biology and taxonomic classification.</title>
        <authorList>
            <person name="Goeker M."/>
        </authorList>
    </citation>
    <scope>NUCLEOTIDE SEQUENCE [LARGE SCALE GENOMIC DNA]</scope>
    <source>
        <strain evidence="4 5">DSM 29568</strain>
    </source>
</reference>
<comment type="caution">
    <text evidence="4">The sequence shown here is derived from an EMBL/GenBank/DDBJ whole genome shotgun (WGS) entry which is preliminary data.</text>
</comment>
<keyword evidence="2" id="KW-1133">Transmembrane helix</keyword>
<feature type="domain" description="Bacterial sugar transferase" evidence="3">
    <location>
        <begin position="4"/>
        <end position="190"/>
    </location>
</feature>
<dbReference type="Pfam" id="PF02397">
    <property type="entry name" value="Bac_transf"/>
    <property type="match status" value="1"/>
</dbReference>
<dbReference type="EMBL" id="JACIFO010000013">
    <property type="protein sequence ID" value="MBB4119979.1"/>
    <property type="molecule type" value="Genomic_DNA"/>
</dbReference>
<feature type="transmembrane region" description="Helical" evidence="2">
    <location>
        <begin position="6"/>
        <end position="28"/>
    </location>
</feature>
<proteinExistence type="inferred from homology"/>
<evidence type="ECO:0000313" key="4">
    <source>
        <dbReference type="EMBL" id="MBB4119979.1"/>
    </source>
</evidence>
<evidence type="ECO:0000313" key="5">
    <source>
        <dbReference type="Proteomes" id="UP000553034"/>
    </source>
</evidence>
<keyword evidence="2" id="KW-0812">Transmembrane</keyword>
<dbReference type="PANTHER" id="PTHR30576:SF0">
    <property type="entry name" value="UNDECAPRENYL-PHOSPHATE N-ACETYLGALACTOSAMINYL 1-PHOSPHATE TRANSFERASE-RELATED"/>
    <property type="match status" value="1"/>
</dbReference>
<keyword evidence="4" id="KW-0808">Transferase</keyword>
<sequence>MQNRSLDILFSSILILITAGVVILAWLISAMAHSGKGLYLSTRIGKNGVGFTIYKLRTMKETSVQTTSVTTINNPNITKVGRFLRKTKIDELPQLWNILKGDMSFIGPRPDVAGFADKLQGEDRIVLSIKPGITGLASIYFKNEEEILAQQENPEAYNQQLIWPQKIRLNKFYIKKHSCFLDLKILYKTIF</sequence>
<gene>
    <name evidence="4" type="ORF">GGR32_002291</name>
</gene>
<organism evidence="4 5">
    <name type="scientific">Mesonia hippocampi</name>
    <dbReference type="NCBI Taxonomy" id="1628250"/>
    <lineage>
        <taxon>Bacteria</taxon>
        <taxon>Pseudomonadati</taxon>
        <taxon>Bacteroidota</taxon>
        <taxon>Flavobacteriia</taxon>
        <taxon>Flavobacteriales</taxon>
        <taxon>Flavobacteriaceae</taxon>
        <taxon>Mesonia</taxon>
    </lineage>
</organism>
<comment type="similarity">
    <text evidence="1">Belongs to the bacterial sugar transferase family.</text>
</comment>
<name>A0A840ENM2_9FLAO</name>